<comment type="pathway">
    <text evidence="1">Protein modification; protein lipoylation via exogenous pathway; protein N(6)-(lipoyl)lysine from lipoate: step 2/2.</text>
</comment>
<dbReference type="Gene3D" id="3.30.930.10">
    <property type="entry name" value="Bira Bifunctional Protein, Domain 2"/>
    <property type="match status" value="1"/>
</dbReference>
<evidence type="ECO:0000256" key="2">
    <source>
        <dbReference type="ARBA" id="ARBA00005124"/>
    </source>
</evidence>
<dbReference type="InterPro" id="IPR045864">
    <property type="entry name" value="aa-tRNA-synth_II/BPL/LPL"/>
</dbReference>
<dbReference type="RefSeq" id="WP_057826287.1">
    <property type="nucleotide sequence ID" value="NZ_AZEA01000027.1"/>
</dbReference>
<dbReference type="Proteomes" id="UP000051581">
    <property type="component" value="Unassembled WGS sequence"/>
</dbReference>
<evidence type="ECO:0000313" key="10">
    <source>
        <dbReference type="Proteomes" id="UP000051581"/>
    </source>
</evidence>
<evidence type="ECO:0000259" key="8">
    <source>
        <dbReference type="PROSITE" id="PS51733"/>
    </source>
</evidence>
<dbReference type="SUPFAM" id="SSF82649">
    <property type="entry name" value="SufE/NifU"/>
    <property type="match status" value="1"/>
</dbReference>
<name>A0A0R1L4L4_9LACO</name>
<dbReference type="CDD" id="cd16443">
    <property type="entry name" value="LplA"/>
    <property type="match status" value="1"/>
</dbReference>
<dbReference type="Pfam" id="PF21948">
    <property type="entry name" value="LplA-B_cat"/>
    <property type="match status" value="1"/>
</dbReference>
<evidence type="ECO:0000256" key="5">
    <source>
        <dbReference type="ARBA" id="ARBA00022741"/>
    </source>
</evidence>
<reference evidence="9 10" key="1">
    <citation type="journal article" date="2015" name="Genome Announc.">
        <title>Expanding the biotechnology potential of lactobacilli through comparative genomics of 213 strains and associated genera.</title>
        <authorList>
            <person name="Sun Z."/>
            <person name="Harris H.M."/>
            <person name="McCann A."/>
            <person name="Guo C."/>
            <person name="Argimon S."/>
            <person name="Zhang W."/>
            <person name="Yang X."/>
            <person name="Jeffery I.B."/>
            <person name="Cooney J.C."/>
            <person name="Kagawa T.F."/>
            <person name="Liu W."/>
            <person name="Song Y."/>
            <person name="Salvetti E."/>
            <person name="Wrobel A."/>
            <person name="Rasinkangas P."/>
            <person name="Parkhill J."/>
            <person name="Rea M.C."/>
            <person name="O'Sullivan O."/>
            <person name="Ritari J."/>
            <person name="Douillard F.P."/>
            <person name="Paul Ross R."/>
            <person name="Yang R."/>
            <person name="Briner A.E."/>
            <person name="Felis G.E."/>
            <person name="de Vos W.M."/>
            <person name="Barrangou R."/>
            <person name="Klaenhammer T.R."/>
            <person name="Caufield P.W."/>
            <person name="Cui Y."/>
            <person name="Zhang H."/>
            <person name="O'Toole P.W."/>
        </authorList>
    </citation>
    <scope>NUCLEOTIDE SEQUENCE [LARGE SCALE GENOMIC DNA]</scope>
    <source>
        <strain evidence="9 10">DSM 19904</strain>
    </source>
</reference>
<dbReference type="PROSITE" id="PS51733">
    <property type="entry name" value="BPL_LPL_CATALYTIC"/>
    <property type="match status" value="1"/>
</dbReference>
<evidence type="ECO:0000256" key="4">
    <source>
        <dbReference type="ARBA" id="ARBA00022598"/>
    </source>
</evidence>
<dbReference type="NCBIfam" id="TIGR00545">
    <property type="entry name" value="lipoyltrans"/>
    <property type="match status" value="1"/>
</dbReference>
<dbReference type="GO" id="GO:0017118">
    <property type="term" value="F:lipoyltransferase activity"/>
    <property type="evidence" value="ECO:0007669"/>
    <property type="project" value="TreeGrafter"/>
</dbReference>
<dbReference type="EC" id="6.3.1.20" evidence="3"/>
<dbReference type="InterPro" id="IPR004562">
    <property type="entry name" value="LipoylTrfase_LipoateP_Ligase"/>
</dbReference>
<dbReference type="SUPFAM" id="SSF55681">
    <property type="entry name" value="Class II aaRS and biotin synthetases"/>
    <property type="match status" value="1"/>
</dbReference>
<dbReference type="AlphaFoldDB" id="A0A0R1L4L4"/>
<evidence type="ECO:0000256" key="6">
    <source>
        <dbReference type="ARBA" id="ARBA00022840"/>
    </source>
</evidence>
<dbReference type="GO" id="GO:0016979">
    <property type="term" value="F:lipoate-protein ligase activity"/>
    <property type="evidence" value="ECO:0007669"/>
    <property type="project" value="UniProtKB-EC"/>
</dbReference>
<keyword evidence="4 9" id="KW-0436">Ligase</keyword>
<dbReference type="Gene3D" id="3.30.390.50">
    <property type="entry name" value="CO dehydrogenase flavoprotein, C-terminal domain"/>
    <property type="match status" value="1"/>
</dbReference>
<accession>A0A0R1L4L4</accession>
<dbReference type="GO" id="GO:0005524">
    <property type="term" value="F:ATP binding"/>
    <property type="evidence" value="ECO:0007669"/>
    <property type="project" value="UniProtKB-KW"/>
</dbReference>
<evidence type="ECO:0000256" key="1">
    <source>
        <dbReference type="ARBA" id="ARBA00005085"/>
    </source>
</evidence>
<evidence type="ECO:0000256" key="3">
    <source>
        <dbReference type="ARBA" id="ARBA00012367"/>
    </source>
</evidence>
<feature type="domain" description="BPL/LPL catalytic" evidence="8">
    <location>
        <begin position="31"/>
        <end position="223"/>
    </location>
</feature>
<comment type="pathway">
    <text evidence="2">Protein modification; protein lipoylation via exogenous pathway; protein N(6)-(lipoyl)lysine from lipoate: step 1/2.</text>
</comment>
<dbReference type="GO" id="GO:0009249">
    <property type="term" value="P:protein lipoylation"/>
    <property type="evidence" value="ECO:0007669"/>
    <property type="project" value="InterPro"/>
</dbReference>
<organism evidence="9 10">
    <name type="scientific">Lentilactobacillus sunkii DSM 19904</name>
    <dbReference type="NCBI Taxonomy" id="1423808"/>
    <lineage>
        <taxon>Bacteria</taxon>
        <taxon>Bacillati</taxon>
        <taxon>Bacillota</taxon>
        <taxon>Bacilli</taxon>
        <taxon>Lactobacillales</taxon>
        <taxon>Lactobacillaceae</taxon>
        <taxon>Lentilactobacillus</taxon>
    </lineage>
</organism>
<evidence type="ECO:0000256" key="7">
    <source>
        <dbReference type="ARBA" id="ARBA00048037"/>
    </source>
</evidence>
<dbReference type="GO" id="GO:0005737">
    <property type="term" value="C:cytoplasm"/>
    <property type="evidence" value="ECO:0007669"/>
    <property type="project" value="TreeGrafter"/>
</dbReference>
<dbReference type="Pfam" id="PF10437">
    <property type="entry name" value="Lip_prot_lig_C"/>
    <property type="match status" value="1"/>
</dbReference>
<comment type="caution">
    <text evidence="9">The sequence shown here is derived from an EMBL/GenBank/DDBJ whole genome shotgun (WGS) entry which is preliminary data.</text>
</comment>
<dbReference type="PATRIC" id="fig|1423808.3.peg.1508"/>
<dbReference type="InterPro" id="IPR004143">
    <property type="entry name" value="BPL_LPL_catalytic"/>
</dbReference>
<keyword evidence="5" id="KW-0547">Nucleotide-binding</keyword>
<dbReference type="UniPathway" id="UPA00537">
    <property type="reaction ID" value="UER00594"/>
</dbReference>
<dbReference type="FunFam" id="3.30.930.10:FF:000072">
    <property type="entry name" value="Lipoate--protein ligase"/>
    <property type="match status" value="1"/>
</dbReference>
<protein>
    <recommendedName>
        <fullName evidence="3">lipoate--protein ligase</fullName>
        <ecNumber evidence="3">6.3.1.20</ecNumber>
    </recommendedName>
</protein>
<dbReference type="EMBL" id="AZEA01000027">
    <property type="protein sequence ID" value="KRK87026.1"/>
    <property type="molecule type" value="Genomic_DNA"/>
</dbReference>
<dbReference type="PANTHER" id="PTHR12561:SF3">
    <property type="entry name" value="LIPOYLTRANSFERASE 1, MITOCHONDRIAL"/>
    <property type="match status" value="1"/>
</dbReference>
<dbReference type="InterPro" id="IPR019491">
    <property type="entry name" value="Lipoate_protein_ligase_C"/>
</dbReference>
<dbReference type="OrthoDB" id="9788148at2"/>
<sequence>MYVVELERDGKRIYDGALALASQVYCMQNLFLDEPILFPYNCDPKIEIGEFQNARQEINQEYVDEHKIQVVRRDTGGGSVYCDRHGINFCFLADAATPDLYGNFAKMYAPAIKALKKLGVKNIEDSGRNDLTIDGKKVSGGAMAIVGDRIYGGFSLLLDIDYDAMVRSLTPNEKKLISKGIQSVKARVTDIRSHLAPKYQNVTPEEFMSLMTQEMVGARSDDEIKYHDLTDDDWKKIDALAAKKYKNWDWNFGAAPEYKYEYDMHLDAVGTVEIYVDIEKGRVKACKIYGDFFGKGDLSELTNRLVGTRMREDDLMDALKDVDLDVYIKGLHADQLVDLMLGKMQSKVKAH</sequence>
<keyword evidence="10" id="KW-1185">Reference proteome</keyword>
<dbReference type="PANTHER" id="PTHR12561">
    <property type="entry name" value="LIPOATE-PROTEIN LIGASE"/>
    <property type="match status" value="1"/>
</dbReference>
<gene>
    <name evidence="9" type="ORF">FD17_GL001487</name>
</gene>
<comment type="catalytic activity">
    <reaction evidence="7">
        <text>L-lysyl-[lipoyl-carrier protein] + (R)-lipoate + ATP = N(6)-[(R)-lipoyl]-L-lysyl-[lipoyl-carrier protein] + AMP + diphosphate + H(+)</text>
        <dbReference type="Rhea" id="RHEA:49288"/>
        <dbReference type="Rhea" id="RHEA-COMP:10500"/>
        <dbReference type="Rhea" id="RHEA-COMP:10502"/>
        <dbReference type="ChEBI" id="CHEBI:15378"/>
        <dbReference type="ChEBI" id="CHEBI:29969"/>
        <dbReference type="ChEBI" id="CHEBI:30616"/>
        <dbReference type="ChEBI" id="CHEBI:33019"/>
        <dbReference type="ChEBI" id="CHEBI:83088"/>
        <dbReference type="ChEBI" id="CHEBI:83099"/>
        <dbReference type="ChEBI" id="CHEBI:456215"/>
        <dbReference type="EC" id="6.3.1.20"/>
    </reaction>
</comment>
<evidence type="ECO:0000313" key="9">
    <source>
        <dbReference type="EMBL" id="KRK87026.1"/>
    </source>
</evidence>
<keyword evidence="6" id="KW-0067">ATP-binding</keyword>
<proteinExistence type="predicted"/>